<organism evidence="5 6">
    <name type="scientific">Serinibacter arcticus</name>
    <dbReference type="NCBI Taxonomy" id="1655435"/>
    <lineage>
        <taxon>Bacteria</taxon>
        <taxon>Bacillati</taxon>
        <taxon>Actinomycetota</taxon>
        <taxon>Actinomycetes</taxon>
        <taxon>Micrococcales</taxon>
        <taxon>Beutenbergiaceae</taxon>
        <taxon>Serinibacter</taxon>
    </lineage>
</organism>
<keyword evidence="1" id="KW-0328">Glycosyltransferase</keyword>
<proteinExistence type="predicted"/>
<evidence type="ECO:0000256" key="1">
    <source>
        <dbReference type="ARBA" id="ARBA00022676"/>
    </source>
</evidence>
<accession>A0A4Z1E0I4</accession>
<dbReference type="InterPro" id="IPR050194">
    <property type="entry name" value="Glycosyltransferase_grp1"/>
</dbReference>
<name>A0A4Z1E0I4_9MICO</name>
<dbReference type="EMBL" id="RHPJ01000002">
    <property type="protein sequence ID" value="TGO05394.1"/>
    <property type="molecule type" value="Genomic_DNA"/>
</dbReference>
<dbReference type="Pfam" id="PF13439">
    <property type="entry name" value="Glyco_transf_4"/>
    <property type="match status" value="1"/>
</dbReference>
<dbReference type="Proteomes" id="UP000297318">
    <property type="component" value="Unassembled WGS sequence"/>
</dbReference>
<feature type="domain" description="Glycosyl transferase family 1" evidence="3">
    <location>
        <begin position="239"/>
        <end position="399"/>
    </location>
</feature>
<evidence type="ECO:0000313" key="6">
    <source>
        <dbReference type="Proteomes" id="UP000297318"/>
    </source>
</evidence>
<dbReference type="Gene3D" id="3.40.50.2000">
    <property type="entry name" value="Glycogen Phosphorylase B"/>
    <property type="match status" value="2"/>
</dbReference>
<sequence>MRDATANPATTPHASTPTRIGYVLKMYPRFSETFVVTEILAREALGADIEIFSLRAPVDPRFHDSLARVQAPVRYVPRVRRAEDLWSALAAARAELGPLPDALVRQLLAVHAEDAAQALAVAVAARRSGVTHLHAHFASLATTVARLAALAAGLTYSFTAHAKDLFHEQVDDGDVARKAADAHHVVTISEYNARHLRAIGVEQDRIRLVYNGLDLDAFRPRPDLPPAATEARDGDRELHVVGVGRLVEKKGFAHLLDAVALLRRGHGVAARLTLVGGGELDVALRARAAELGLTDVVTFTGPLPQPRVREVVAAADVLAAPCVVGADGNADGLPTVVLEAMALGTPCVTTAVTGLGEAVVHERTGLVVAERDAAGLAAALDRLRADPALARSLARAARRLVEERFDARHQAAQLQSHLPSAPLLEEAVA</sequence>
<reference evidence="5 6" key="1">
    <citation type="submission" date="2018-11" db="EMBL/GenBank/DDBJ databases">
        <title>Complete genome sequencing of the Actinobacteria Serinibacter sp. K3-2.</title>
        <authorList>
            <person name="Rakitin A.L."/>
            <person name="Beletsky A.V."/>
            <person name="Mardanov A.V."/>
            <person name="Ravin N.V."/>
            <person name="Gromova A.S."/>
            <person name="Filippova S.N."/>
            <person name="Gal'Chenko V.F."/>
        </authorList>
    </citation>
    <scope>NUCLEOTIDE SEQUENCE [LARGE SCALE GENOMIC DNA]</scope>
    <source>
        <strain evidence="5 6">K3-2</strain>
    </source>
</reference>
<dbReference type="SUPFAM" id="SSF53756">
    <property type="entry name" value="UDP-Glycosyltransferase/glycogen phosphorylase"/>
    <property type="match status" value="1"/>
</dbReference>
<keyword evidence="2 5" id="KW-0808">Transferase</keyword>
<dbReference type="GO" id="GO:1901137">
    <property type="term" value="P:carbohydrate derivative biosynthetic process"/>
    <property type="evidence" value="ECO:0007669"/>
    <property type="project" value="UniProtKB-ARBA"/>
</dbReference>
<dbReference type="InterPro" id="IPR001296">
    <property type="entry name" value="Glyco_trans_1"/>
</dbReference>
<comment type="caution">
    <text evidence="5">The sequence shown here is derived from an EMBL/GenBank/DDBJ whole genome shotgun (WGS) entry which is preliminary data.</text>
</comment>
<dbReference type="PANTHER" id="PTHR45947">
    <property type="entry name" value="SULFOQUINOVOSYL TRANSFERASE SQD2"/>
    <property type="match status" value="1"/>
</dbReference>
<dbReference type="AlphaFoldDB" id="A0A4Z1E0I4"/>
<dbReference type="RefSeq" id="WP_233251521.1">
    <property type="nucleotide sequence ID" value="NZ_RHPJ01000002.1"/>
</dbReference>
<evidence type="ECO:0000256" key="2">
    <source>
        <dbReference type="ARBA" id="ARBA00022679"/>
    </source>
</evidence>
<evidence type="ECO:0000259" key="4">
    <source>
        <dbReference type="Pfam" id="PF13439"/>
    </source>
</evidence>
<feature type="domain" description="Glycosyltransferase subfamily 4-like N-terminal" evidence="4">
    <location>
        <begin position="114"/>
        <end position="216"/>
    </location>
</feature>
<evidence type="ECO:0000313" key="5">
    <source>
        <dbReference type="EMBL" id="TGO05394.1"/>
    </source>
</evidence>
<evidence type="ECO:0000259" key="3">
    <source>
        <dbReference type="Pfam" id="PF00534"/>
    </source>
</evidence>
<dbReference type="GO" id="GO:0016757">
    <property type="term" value="F:glycosyltransferase activity"/>
    <property type="evidence" value="ECO:0007669"/>
    <property type="project" value="UniProtKB-KW"/>
</dbReference>
<keyword evidence="6" id="KW-1185">Reference proteome</keyword>
<dbReference type="PANTHER" id="PTHR45947:SF14">
    <property type="entry name" value="SLL1723 PROTEIN"/>
    <property type="match status" value="1"/>
</dbReference>
<dbReference type="Pfam" id="PF00534">
    <property type="entry name" value="Glycos_transf_1"/>
    <property type="match status" value="1"/>
</dbReference>
<gene>
    <name evidence="5" type="ORF">SERN_1398</name>
</gene>
<protein>
    <submittedName>
        <fullName evidence="5">Glycosyltransferase</fullName>
    </submittedName>
</protein>
<dbReference type="InterPro" id="IPR028098">
    <property type="entry name" value="Glyco_trans_4-like_N"/>
</dbReference>